<name>A0ABY6LA19_9ARAC</name>
<evidence type="ECO:0000256" key="1">
    <source>
        <dbReference type="SAM" id="Phobius"/>
    </source>
</evidence>
<evidence type="ECO:0000313" key="2">
    <source>
        <dbReference type="EMBL" id="UYV77981.1"/>
    </source>
</evidence>
<dbReference type="InterPro" id="IPR032675">
    <property type="entry name" value="LRR_dom_sf"/>
</dbReference>
<keyword evidence="1" id="KW-0472">Membrane</keyword>
<dbReference type="Proteomes" id="UP001235939">
    <property type="component" value="Chromosome 15"/>
</dbReference>
<protein>
    <submittedName>
        <fullName evidence="2">C10orf11</fullName>
    </submittedName>
</protein>
<dbReference type="InterPro" id="IPR043313">
    <property type="entry name" value="LRMDA"/>
</dbReference>
<keyword evidence="1" id="KW-0812">Transmembrane</keyword>
<dbReference type="SUPFAM" id="SSF52058">
    <property type="entry name" value="L domain-like"/>
    <property type="match status" value="1"/>
</dbReference>
<dbReference type="InterPro" id="IPR001611">
    <property type="entry name" value="Leu-rich_rpt"/>
</dbReference>
<feature type="transmembrane region" description="Helical" evidence="1">
    <location>
        <begin position="6"/>
        <end position="27"/>
    </location>
</feature>
<keyword evidence="1" id="KW-1133">Transmembrane helix</keyword>
<gene>
    <name evidence="2" type="ORF">LAZ67_15003096</name>
</gene>
<accession>A0ABY6LA19</accession>
<dbReference type="PANTHER" id="PTHR46282:SF2">
    <property type="entry name" value="LEUCINE-RICH MELANOCYTE DIFFERENTIATION-ASSOCIATED PROTEIN"/>
    <property type="match status" value="1"/>
</dbReference>
<organism evidence="2 3">
    <name type="scientific">Cordylochernes scorpioides</name>
    <dbReference type="NCBI Taxonomy" id="51811"/>
    <lineage>
        <taxon>Eukaryota</taxon>
        <taxon>Metazoa</taxon>
        <taxon>Ecdysozoa</taxon>
        <taxon>Arthropoda</taxon>
        <taxon>Chelicerata</taxon>
        <taxon>Arachnida</taxon>
        <taxon>Pseudoscorpiones</taxon>
        <taxon>Cheliferoidea</taxon>
        <taxon>Chernetidae</taxon>
        <taxon>Cordylochernes</taxon>
    </lineage>
</organism>
<dbReference type="PANTHER" id="PTHR46282">
    <property type="entry name" value="LEUCINE-RICH MELANOCYTE DIFFERENTIATION-ASSOCIATED PROTEIN"/>
    <property type="match status" value="1"/>
</dbReference>
<sequence length="158" mass="18567">MLLLKHYILFIYLYFGLITLFIITLCLRRAKFVLRLVRSQCMYVQTCCVWCRRLDGLEHFSKLQELVLDNNQLEDGSTFPYLPHLHTLSLNKNCKVCRQFSNLEEVVAKVKSSYPQLRYLSLLGNPACPDQLTSLAKDEHDYRNYRLVTTLSMCHFHG</sequence>
<reference evidence="2 3" key="1">
    <citation type="submission" date="2022-01" db="EMBL/GenBank/DDBJ databases">
        <title>A chromosomal length assembly of Cordylochernes scorpioides.</title>
        <authorList>
            <person name="Zeh D."/>
            <person name="Zeh J."/>
        </authorList>
    </citation>
    <scope>NUCLEOTIDE SEQUENCE [LARGE SCALE GENOMIC DNA]</scope>
    <source>
        <strain evidence="2">IN4F17</strain>
        <tissue evidence="2">Whole Body</tissue>
    </source>
</reference>
<dbReference type="EMBL" id="CP092877">
    <property type="protein sequence ID" value="UYV77981.1"/>
    <property type="molecule type" value="Genomic_DNA"/>
</dbReference>
<keyword evidence="3" id="KW-1185">Reference proteome</keyword>
<evidence type="ECO:0000313" key="3">
    <source>
        <dbReference type="Proteomes" id="UP001235939"/>
    </source>
</evidence>
<dbReference type="PROSITE" id="PS51450">
    <property type="entry name" value="LRR"/>
    <property type="match status" value="1"/>
</dbReference>
<dbReference type="Gene3D" id="3.80.10.10">
    <property type="entry name" value="Ribonuclease Inhibitor"/>
    <property type="match status" value="1"/>
</dbReference>
<proteinExistence type="predicted"/>